<dbReference type="Gene3D" id="1.25.40.10">
    <property type="entry name" value="Tetratricopeptide repeat domain"/>
    <property type="match status" value="5"/>
</dbReference>
<feature type="compositionally biased region" description="Low complexity" evidence="3">
    <location>
        <begin position="1"/>
        <end position="18"/>
    </location>
</feature>
<evidence type="ECO:0000256" key="2">
    <source>
        <dbReference type="PROSITE-ProRule" id="PRU00708"/>
    </source>
</evidence>
<dbReference type="PROSITE" id="PS51375">
    <property type="entry name" value="PPR"/>
    <property type="match status" value="6"/>
</dbReference>
<reference evidence="4 5" key="1">
    <citation type="journal article" date="2024" name="Plant J.">
        <title>Genome sequences and population genomics reveal climatic adaptation and genomic divergence between two closely related sweetgum species.</title>
        <authorList>
            <person name="Xu W.Q."/>
            <person name="Ren C.Q."/>
            <person name="Zhang X.Y."/>
            <person name="Comes H.P."/>
            <person name="Liu X.H."/>
            <person name="Li Y.G."/>
            <person name="Kettle C.J."/>
            <person name="Jalonen R."/>
            <person name="Gaisberger H."/>
            <person name="Ma Y.Z."/>
            <person name="Qiu Y.X."/>
        </authorList>
    </citation>
    <scope>NUCLEOTIDE SEQUENCE [LARGE SCALE GENOMIC DNA]</scope>
    <source>
        <strain evidence="4">Hangzhou</strain>
    </source>
</reference>
<gene>
    <name evidence="4" type="ORF">L1049_008947</name>
</gene>
<dbReference type="FunFam" id="1.25.40.10:FF:000285">
    <property type="entry name" value="Pentatricopeptide repeat-containing protein, chloroplastic"/>
    <property type="match status" value="1"/>
</dbReference>
<evidence type="ECO:0000313" key="4">
    <source>
        <dbReference type="EMBL" id="KAK9290771.1"/>
    </source>
</evidence>
<dbReference type="Pfam" id="PF01535">
    <property type="entry name" value="PPR"/>
    <property type="match status" value="4"/>
</dbReference>
<keyword evidence="1" id="KW-0677">Repeat</keyword>
<dbReference type="GO" id="GO:0003723">
    <property type="term" value="F:RNA binding"/>
    <property type="evidence" value="ECO:0007669"/>
    <property type="project" value="InterPro"/>
</dbReference>
<feature type="repeat" description="PPR" evidence="2">
    <location>
        <begin position="273"/>
        <end position="303"/>
    </location>
</feature>
<feature type="repeat" description="PPR" evidence="2">
    <location>
        <begin position="375"/>
        <end position="405"/>
    </location>
</feature>
<dbReference type="GO" id="GO:0009451">
    <property type="term" value="P:RNA modification"/>
    <property type="evidence" value="ECO:0007669"/>
    <property type="project" value="InterPro"/>
</dbReference>
<feature type="repeat" description="PPR" evidence="2">
    <location>
        <begin position="509"/>
        <end position="543"/>
    </location>
</feature>
<name>A0AAP0X4X4_LIQFO</name>
<accession>A0AAP0X4X4</accession>
<dbReference type="FunFam" id="1.25.40.10:FF:000679">
    <property type="entry name" value="Pentatricopeptide repeat-containing protein At5g03800"/>
    <property type="match status" value="1"/>
</dbReference>
<dbReference type="InterPro" id="IPR011990">
    <property type="entry name" value="TPR-like_helical_dom_sf"/>
</dbReference>
<dbReference type="PANTHER" id="PTHR47926">
    <property type="entry name" value="PENTATRICOPEPTIDE REPEAT-CONTAINING PROTEIN"/>
    <property type="match status" value="1"/>
</dbReference>
<evidence type="ECO:0000313" key="5">
    <source>
        <dbReference type="Proteomes" id="UP001415857"/>
    </source>
</evidence>
<dbReference type="Pfam" id="PF13041">
    <property type="entry name" value="PPR_2"/>
    <property type="match status" value="3"/>
</dbReference>
<feature type="repeat" description="PPR" evidence="2">
    <location>
        <begin position="580"/>
        <end position="614"/>
    </location>
</feature>
<sequence>MAVLSPSSLPQSLLSSPRPQTPFRTHPPLYHCSSPPLSSLSLSKTPISLSKPKSHRHHLLFSTTSSTQSLQTPRPFLSTHKPIQPLQTHFPTESLINTSLSSTITAPLLDDYINLLHLSVRYGDVQLAKAVHASILKLQDDNHLGNALIVAYLRLGLVFFAHKVFEGLSCPDVVSYTAMISGFAKSNREDEAANLFFRMRSSGIEPNEFSFVAVLTACIRVLELELGFQIHALVIKMGYLDCVFVANALMGLYGKCGSLDFVLQLFGEMPQRDIVSWNTVISVVVRELMYERAFELFRDMQRIDGFRVDQFTLSTLLAASTGGLARMVGKQIHAYALKIGFDSSLSVNNALIGFYRKCGSVKDVVALFKRMSIKDVITWTEMIVAYMEFGLVDMAVDIFDKMPERNCVAYNALLAGLCQNGQGSRALDLFFRMVEERVELTDFTLTSVVNACGLLMKLKLSKQIHGFILKFGFGSNACIEAALLDMCTRCGRMADAQKMFCQWPSDQNGSIIWTSMICGFARDGKPEEAISLFHLKQSEGTVVVDEIALTAVLGVCGTLGFHQMGEQIHCHALKSGFLYDLGVGNALISMYAKCGNMDAAIKVFNIMPTHDIVSSNGLIAGHLLHRQGDKALAVWSKMDNADCFSQ</sequence>
<proteinExistence type="predicted"/>
<organism evidence="4 5">
    <name type="scientific">Liquidambar formosana</name>
    <name type="common">Formosan gum</name>
    <dbReference type="NCBI Taxonomy" id="63359"/>
    <lineage>
        <taxon>Eukaryota</taxon>
        <taxon>Viridiplantae</taxon>
        <taxon>Streptophyta</taxon>
        <taxon>Embryophyta</taxon>
        <taxon>Tracheophyta</taxon>
        <taxon>Spermatophyta</taxon>
        <taxon>Magnoliopsida</taxon>
        <taxon>eudicotyledons</taxon>
        <taxon>Gunneridae</taxon>
        <taxon>Pentapetalae</taxon>
        <taxon>Saxifragales</taxon>
        <taxon>Altingiaceae</taxon>
        <taxon>Liquidambar</taxon>
    </lineage>
</organism>
<dbReference type="InterPro" id="IPR002885">
    <property type="entry name" value="PPR_rpt"/>
</dbReference>
<protein>
    <recommendedName>
        <fullName evidence="6">Pentatricopeptide repeat-containing protein</fullName>
    </recommendedName>
</protein>
<comment type="caution">
    <text evidence="4">The sequence shown here is derived from an EMBL/GenBank/DDBJ whole genome shotgun (WGS) entry which is preliminary data.</text>
</comment>
<dbReference type="PANTHER" id="PTHR47926:SF512">
    <property type="entry name" value="REPEAT (PPR) SUPERFAMILY PROTEIN, PUTATIVE-RELATED"/>
    <property type="match status" value="1"/>
</dbReference>
<feature type="repeat" description="PPR" evidence="2">
    <location>
        <begin position="406"/>
        <end position="440"/>
    </location>
</feature>
<feature type="repeat" description="PPR" evidence="2">
    <location>
        <begin position="172"/>
        <end position="206"/>
    </location>
</feature>
<dbReference type="AlphaFoldDB" id="A0AAP0X4X4"/>
<dbReference type="InterPro" id="IPR046960">
    <property type="entry name" value="PPR_At4g14850-like_plant"/>
</dbReference>
<dbReference type="FunFam" id="1.25.40.10:FF:001564">
    <property type="entry name" value="Pentatricopeptide repeat-containing protein103"/>
    <property type="match status" value="1"/>
</dbReference>
<evidence type="ECO:0000256" key="1">
    <source>
        <dbReference type="ARBA" id="ARBA00022737"/>
    </source>
</evidence>
<dbReference type="Proteomes" id="UP001415857">
    <property type="component" value="Unassembled WGS sequence"/>
</dbReference>
<dbReference type="NCBIfam" id="TIGR00756">
    <property type="entry name" value="PPR"/>
    <property type="match status" value="6"/>
</dbReference>
<evidence type="ECO:0000256" key="3">
    <source>
        <dbReference type="SAM" id="MobiDB-lite"/>
    </source>
</evidence>
<dbReference type="EMBL" id="JBBPBK010000002">
    <property type="protein sequence ID" value="KAK9290771.1"/>
    <property type="molecule type" value="Genomic_DNA"/>
</dbReference>
<keyword evidence="5" id="KW-1185">Reference proteome</keyword>
<feature type="region of interest" description="Disordered" evidence="3">
    <location>
        <begin position="1"/>
        <end position="28"/>
    </location>
</feature>
<evidence type="ECO:0008006" key="6">
    <source>
        <dbReference type="Google" id="ProtNLM"/>
    </source>
</evidence>